<evidence type="ECO:0000313" key="2">
    <source>
        <dbReference type="EMBL" id="RUL89196.1"/>
    </source>
</evidence>
<feature type="compositionally biased region" description="Pro residues" evidence="1">
    <location>
        <begin position="244"/>
        <end position="254"/>
    </location>
</feature>
<dbReference type="OrthoDB" id="286228at2"/>
<protein>
    <submittedName>
        <fullName evidence="2">HEAT repeat domain-containing protein</fullName>
    </submittedName>
</protein>
<sequence>MTGGIACSIALAAHLAVGGLGLFDCLKAKHRPDRREHSYGGPECCGPCRSEAREVERLILLMQRHPNWKERDDAAHDLRDFDWRDHPELAPALAASMLVDPHEEVREEAAESLAKLAPRDGSAHLALRQAALTDPDHATRKWARRALDRLDRRCLTDCALCGPPLGDAPEVVIDPVPWGLDPIEATGERGVPIGPPIDRVLPNGTALPPGAFGGMPVDPSPTLPPHGLSPAPRTTTPSPGALPHLPPPALPPAEGPIEVLPPELPPPAPPSSSPFGASGRRVRTGPTAPGRAGPVRILALGPP</sequence>
<feature type="compositionally biased region" description="Pro residues" evidence="1">
    <location>
        <begin position="262"/>
        <end position="272"/>
    </location>
</feature>
<dbReference type="RefSeq" id="WP_126723931.1">
    <property type="nucleotide sequence ID" value="NZ_RYZH01000004.1"/>
</dbReference>
<feature type="region of interest" description="Disordered" evidence="1">
    <location>
        <begin position="194"/>
        <end position="303"/>
    </location>
</feature>
<comment type="caution">
    <text evidence="2">The sequence shown here is derived from an EMBL/GenBank/DDBJ whole genome shotgun (WGS) entry which is preliminary data.</text>
</comment>
<reference evidence="2 3" key="2">
    <citation type="submission" date="2019-01" db="EMBL/GenBank/DDBJ databases">
        <title>Tautonia sociabilis, a novel thermotolerant planctomycete of Isosphaeraceae family, isolated from a 4000 m deep subterranean habitat.</title>
        <authorList>
            <person name="Kovaleva O.L."/>
            <person name="Elcheninov A.G."/>
            <person name="Van Heerden E."/>
            <person name="Toshchakov S.V."/>
            <person name="Novikov A."/>
            <person name="Bonch-Osmolovskaya E.A."/>
            <person name="Kublanov I.V."/>
        </authorList>
    </citation>
    <scope>NUCLEOTIDE SEQUENCE [LARGE SCALE GENOMIC DNA]</scope>
    <source>
        <strain evidence="2 3">GM2012</strain>
    </source>
</reference>
<reference evidence="2 3" key="1">
    <citation type="submission" date="2018-12" db="EMBL/GenBank/DDBJ databases">
        <authorList>
            <person name="Toschakov S.V."/>
        </authorList>
    </citation>
    <scope>NUCLEOTIDE SEQUENCE [LARGE SCALE GENOMIC DNA]</scope>
    <source>
        <strain evidence="2 3">GM2012</strain>
    </source>
</reference>
<keyword evidence="3" id="KW-1185">Reference proteome</keyword>
<dbReference type="SUPFAM" id="SSF48371">
    <property type="entry name" value="ARM repeat"/>
    <property type="match status" value="1"/>
</dbReference>
<dbReference type="InterPro" id="IPR016024">
    <property type="entry name" value="ARM-type_fold"/>
</dbReference>
<dbReference type="EMBL" id="RYZH01000004">
    <property type="protein sequence ID" value="RUL89196.1"/>
    <property type="molecule type" value="Genomic_DNA"/>
</dbReference>
<gene>
    <name evidence="2" type="ORF">TsocGM_03515</name>
</gene>
<evidence type="ECO:0000313" key="3">
    <source>
        <dbReference type="Proteomes" id="UP000280296"/>
    </source>
</evidence>
<name>A0A432MQ48_9BACT</name>
<dbReference type="Proteomes" id="UP000280296">
    <property type="component" value="Unassembled WGS sequence"/>
</dbReference>
<evidence type="ECO:0000256" key="1">
    <source>
        <dbReference type="SAM" id="MobiDB-lite"/>
    </source>
</evidence>
<dbReference type="Pfam" id="PF13646">
    <property type="entry name" value="HEAT_2"/>
    <property type="match status" value="1"/>
</dbReference>
<accession>A0A432MQ48</accession>
<organism evidence="2 3">
    <name type="scientific">Tautonia sociabilis</name>
    <dbReference type="NCBI Taxonomy" id="2080755"/>
    <lineage>
        <taxon>Bacteria</taxon>
        <taxon>Pseudomonadati</taxon>
        <taxon>Planctomycetota</taxon>
        <taxon>Planctomycetia</taxon>
        <taxon>Isosphaerales</taxon>
        <taxon>Isosphaeraceae</taxon>
        <taxon>Tautonia</taxon>
    </lineage>
</organism>
<dbReference type="Gene3D" id="1.25.10.10">
    <property type="entry name" value="Leucine-rich Repeat Variant"/>
    <property type="match status" value="1"/>
</dbReference>
<proteinExistence type="predicted"/>
<dbReference type="InterPro" id="IPR011989">
    <property type="entry name" value="ARM-like"/>
</dbReference>
<dbReference type="AlphaFoldDB" id="A0A432MQ48"/>